<dbReference type="PANTHER" id="PTHR12128">
    <property type="entry name" value="DIHYDRODIPICOLINATE SYNTHASE"/>
    <property type="match status" value="1"/>
</dbReference>
<dbReference type="RefSeq" id="WP_153790590.1">
    <property type="nucleotide sequence ID" value="NZ_CP045915.1"/>
</dbReference>
<protein>
    <submittedName>
        <fullName evidence="3">Dihydrodipicolinate synthase family protein</fullName>
    </submittedName>
</protein>
<organism evidence="3 4">
    <name type="scientific">Gracilibacillus salitolerans</name>
    <dbReference type="NCBI Taxonomy" id="2663022"/>
    <lineage>
        <taxon>Bacteria</taxon>
        <taxon>Bacillati</taxon>
        <taxon>Bacillota</taxon>
        <taxon>Bacilli</taxon>
        <taxon>Bacillales</taxon>
        <taxon>Bacillaceae</taxon>
        <taxon>Gracilibacillus</taxon>
    </lineage>
</organism>
<dbReference type="Gene3D" id="3.20.20.70">
    <property type="entry name" value="Aldolase class I"/>
    <property type="match status" value="1"/>
</dbReference>
<proteinExistence type="inferred from homology"/>
<dbReference type="InterPro" id="IPR002220">
    <property type="entry name" value="DapA-like"/>
</dbReference>
<name>A0A5Q2THQ5_9BACI</name>
<dbReference type="SMART" id="SM01130">
    <property type="entry name" value="DHDPS"/>
    <property type="match status" value="1"/>
</dbReference>
<dbReference type="SUPFAM" id="SSF51569">
    <property type="entry name" value="Aldolase"/>
    <property type="match status" value="1"/>
</dbReference>
<accession>A0A5Q2THQ5</accession>
<dbReference type="CDD" id="cd00408">
    <property type="entry name" value="DHDPS-like"/>
    <property type="match status" value="1"/>
</dbReference>
<evidence type="ECO:0000313" key="3">
    <source>
        <dbReference type="EMBL" id="QGH33572.1"/>
    </source>
</evidence>
<dbReference type="GO" id="GO:0008840">
    <property type="term" value="F:4-hydroxy-tetrahydrodipicolinate synthase activity"/>
    <property type="evidence" value="ECO:0007669"/>
    <property type="project" value="TreeGrafter"/>
</dbReference>
<evidence type="ECO:0000256" key="2">
    <source>
        <dbReference type="ARBA" id="ARBA00023239"/>
    </source>
</evidence>
<dbReference type="AlphaFoldDB" id="A0A5Q2THQ5"/>
<keyword evidence="2" id="KW-0456">Lyase</keyword>
<dbReference type="EMBL" id="CP045915">
    <property type="protein sequence ID" value="QGH33572.1"/>
    <property type="molecule type" value="Genomic_DNA"/>
</dbReference>
<dbReference type="Pfam" id="PF00701">
    <property type="entry name" value="DHDPS"/>
    <property type="match status" value="1"/>
</dbReference>
<sequence length="307" mass="35231">MNSDITNGVWPTMITPFTNENEVDYQGLERLIEWYMQRKVNGLFAVCQSSEVFYLSLNERLELAKFIVDKVDGRIPVIAGSNISPSIPDQIEEIKAMAQTGITATVLLANRLASSNDTEQVWKENLSRILDEIPQIKFGLYECPYPYHRLISAKTLQWVAKTNRFLFIKETSCDLDTIKSKLDAVEHSDLKIFNANSATLMKSLELGVSGYSGIMANIHPELYVWLVENWSKDSEKAKELQYFLSVAAVFENQLYPNNAKYYLNLEGLNLADKSRVHFNKNLKPSHRIEIEHLRSLTKEYINRLKNV</sequence>
<dbReference type="Proteomes" id="UP000339690">
    <property type="component" value="Chromosome"/>
</dbReference>
<evidence type="ECO:0000256" key="1">
    <source>
        <dbReference type="ARBA" id="ARBA00007592"/>
    </source>
</evidence>
<keyword evidence="4" id="KW-1185">Reference proteome</keyword>
<dbReference type="PANTHER" id="PTHR12128:SF66">
    <property type="entry name" value="4-HYDROXY-2-OXOGLUTARATE ALDOLASE, MITOCHONDRIAL"/>
    <property type="match status" value="1"/>
</dbReference>
<reference evidence="3 4" key="1">
    <citation type="submission" date="2019-11" db="EMBL/GenBank/DDBJ databases">
        <title>Gracilibacillus salitolerans sp. nov., a moderate halophile isolated from a saline soil in northwest China.</title>
        <authorList>
            <person name="Gan L."/>
        </authorList>
    </citation>
    <scope>NUCLEOTIDE SEQUENCE [LARGE SCALE GENOMIC DNA]</scope>
    <source>
        <strain evidence="3 4">SCU50</strain>
    </source>
</reference>
<gene>
    <name evidence="3" type="ORF">GI584_05885</name>
</gene>
<evidence type="ECO:0000313" key="4">
    <source>
        <dbReference type="Proteomes" id="UP000339690"/>
    </source>
</evidence>
<dbReference type="KEGG" id="grc:GI584_05885"/>
<comment type="similarity">
    <text evidence="1">Belongs to the DapA family.</text>
</comment>
<dbReference type="InterPro" id="IPR013785">
    <property type="entry name" value="Aldolase_TIM"/>
</dbReference>